<proteinExistence type="predicted"/>
<dbReference type="AlphaFoldDB" id="A0AAV5QV69"/>
<dbReference type="Pfam" id="PF03162">
    <property type="entry name" value="Y_phosphatase2"/>
    <property type="match status" value="1"/>
</dbReference>
<dbReference type="GO" id="GO:0016791">
    <property type="term" value="F:phosphatase activity"/>
    <property type="evidence" value="ECO:0007669"/>
    <property type="project" value="InterPro"/>
</dbReference>
<dbReference type="Gene3D" id="3.90.190.10">
    <property type="entry name" value="Protein tyrosine phosphatase superfamily"/>
    <property type="match status" value="1"/>
</dbReference>
<dbReference type="SUPFAM" id="SSF52799">
    <property type="entry name" value="(Phosphotyrosine protein) phosphatases II"/>
    <property type="match status" value="1"/>
</dbReference>
<dbReference type="GeneID" id="90076811"/>
<feature type="domain" description="Tyrosine-protein phosphatase" evidence="2">
    <location>
        <begin position="62"/>
        <end position="211"/>
    </location>
</feature>
<sequence length="220" mass="25362">MSSLPLDNNDIDLPELEELEFDDDDNDNEVMIPCSTPLPPHLSSIVVPSFYKYPKIYVPPLNFSVVEDGIYRSGHPIKINFDFLARLNLQTIIYLGDKEDQCDYYRWLKNQNIKFHYIKTESSSEPFVMNNPDSIVKALNLIVDKKNFPILVHSNKGKHRVGVLVGIMRKILQGWSLSGIFDEYVKFAGGKGEADLEFMELFNPQLQLNLQHKPEFVRID</sequence>
<accession>A0AAV5QV69</accession>
<dbReference type="EMBL" id="BTFZ01000020">
    <property type="protein sequence ID" value="GMM38823.1"/>
    <property type="molecule type" value="Genomic_DNA"/>
</dbReference>
<keyword evidence="4" id="KW-1185">Reference proteome</keyword>
<dbReference type="GO" id="GO:0005737">
    <property type="term" value="C:cytoplasm"/>
    <property type="evidence" value="ECO:0007669"/>
    <property type="project" value="TreeGrafter"/>
</dbReference>
<dbReference type="RefSeq" id="XP_064855818.1">
    <property type="nucleotide sequence ID" value="XM_064999746.1"/>
</dbReference>
<evidence type="ECO:0000313" key="3">
    <source>
        <dbReference type="EMBL" id="GMM38823.1"/>
    </source>
</evidence>
<organism evidence="3 4">
    <name type="scientific">Saccharomycopsis crataegensis</name>
    <dbReference type="NCBI Taxonomy" id="43959"/>
    <lineage>
        <taxon>Eukaryota</taxon>
        <taxon>Fungi</taxon>
        <taxon>Dikarya</taxon>
        <taxon>Ascomycota</taxon>
        <taxon>Saccharomycotina</taxon>
        <taxon>Saccharomycetes</taxon>
        <taxon>Saccharomycopsidaceae</taxon>
        <taxon>Saccharomycopsis</taxon>
    </lineage>
</organism>
<comment type="caution">
    <text evidence="3">The sequence shown here is derived from an EMBL/GenBank/DDBJ whole genome shotgun (WGS) entry which is preliminary data.</text>
</comment>
<dbReference type="PRINTS" id="PR01911">
    <property type="entry name" value="PFDSPHPHTASE"/>
</dbReference>
<dbReference type="FunFam" id="3.90.190.10:FF:000152">
    <property type="entry name" value="Tyrosine phosphatase, putative"/>
    <property type="match status" value="1"/>
</dbReference>
<dbReference type="Proteomes" id="UP001360560">
    <property type="component" value="Unassembled WGS sequence"/>
</dbReference>
<evidence type="ECO:0000259" key="2">
    <source>
        <dbReference type="PROSITE" id="PS50054"/>
    </source>
</evidence>
<dbReference type="PROSITE" id="PS50054">
    <property type="entry name" value="TYR_PHOSPHATASE_DUAL"/>
    <property type="match status" value="1"/>
</dbReference>
<dbReference type="InterPro" id="IPR029021">
    <property type="entry name" value="Prot-tyrosine_phosphatase-like"/>
</dbReference>
<dbReference type="PANTHER" id="PTHR31126:SF74">
    <property type="entry name" value="TYROSINE-PROTEIN PHOSPHATASE-LIKE PROTEIN OCA2"/>
    <property type="match status" value="1"/>
</dbReference>
<dbReference type="InterPro" id="IPR020428">
    <property type="entry name" value="PFA-DSPs"/>
</dbReference>
<protein>
    <submittedName>
        <fullName evidence="3">Oca2 protein</fullName>
    </submittedName>
</protein>
<dbReference type="InterPro" id="IPR004861">
    <property type="entry name" value="Siw14-like"/>
</dbReference>
<reference evidence="3 4" key="1">
    <citation type="journal article" date="2023" name="Elife">
        <title>Identification of key yeast species and microbe-microbe interactions impacting larval growth of Drosophila in the wild.</title>
        <authorList>
            <person name="Mure A."/>
            <person name="Sugiura Y."/>
            <person name="Maeda R."/>
            <person name="Honda K."/>
            <person name="Sakurai N."/>
            <person name="Takahashi Y."/>
            <person name="Watada M."/>
            <person name="Katoh T."/>
            <person name="Gotoh A."/>
            <person name="Gotoh Y."/>
            <person name="Taniguchi I."/>
            <person name="Nakamura K."/>
            <person name="Hayashi T."/>
            <person name="Katayama T."/>
            <person name="Uemura T."/>
            <person name="Hattori Y."/>
        </authorList>
    </citation>
    <scope>NUCLEOTIDE SEQUENCE [LARGE SCALE GENOMIC DNA]</scope>
    <source>
        <strain evidence="3 4">SC-9</strain>
    </source>
</reference>
<evidence type="ECO:0000313" key="4">
    <source>
        <dbReference type="Proteomes" id="UP001360560"/>
    </source>
</evidence>
<dbReference type="InterPro" id="IPR020422">
    <property type="entry name" value="TYR_PHOSPHATASE_DUAL_dom"/>
</dbReference>
<dbReference type="PANTHER" id="PTHR31126">
    <property type="entry name" value="TYROSINE-PROTEIN PHOSPHATASE"/>
    <property type="match status" value="1"/>
</dbReference>
<evidence type="ECO:0000256" key="1">
    <source>
        <dbReference type="ARBA" id="ARBA00022801"/>
    </source>
</evidence>
<keyword evidence="1" id="KW-0378">Hydrolase</keyword>
<gene>
    <name evidence="3" type="ORF">DASC09_061620</name>
</gene>
<name>A0AAV5QV69_9ASCO</name>
<dbReference type="GO" id="GO:0052840">
    <property type="term" value="F:inositol diphosphate tetrakisphosphate diphosphatase activity"/>
    <property type="evidence" value="ECO:0007669"/>
    <property type="project" value="TreeGrafter"/>
</dbReference>